<feature type="domain" description="Non-structural maintenance of chromosomes element 1 RING C4HC3-type" evidence="17">
    <location>
        <begin position="243"/>
        <end position="285"/>
    </location>
</feature>
<evidence type="ECO:0000256" key="3">
    <source>
        <dbReference type="ARBA" id="ARBA00010258"/>
    </source>
</evidence>
<dbReference type="InterPro" id="IPR036388">
    <property type="entry name" value="WH-like_DNA-bd_sf"/>
</dbReference>
<dbReference type="InterPro" id="IPR014857">
    <property type="entry name" value="Nse1_RING_C4HC3-type"/>
</dbReference>
<keyword evidence="13 15" id="KW-0234">DNA repair</keyword>
<evidence type="ECO:0000256" key="5">
    <source>
        <dbReference type="ARBA" id="ARBA00019422"/>
    </source>
</evidence>
<evidence type="ECO:0000256" key="13">
    <source>
        <dbReference type="ARBA" id="ARBA00023204"/>
    </source>
</evidence>
<sequence length="340" mass="38878">MEDALGRYDDTNRAFLQALLARGSLDLDEGKELLARIFTVKDGNYFFRTTFSFWNTNVYLQEGRVTSKDDVTLDDLNSYIASAAQALSPFDYEIRSMRHQLSNKQTWALVNSASDPLTQLATTFTTEEMFYIKRLLDAMFESFNTKGKEVMAINSTQAMHSSIIGGSGRQSIGDDDMQIVDNGVKRSDAERILAELIAQGWFERSERGYYSLTPRAILELRSWLIDTYNDSDDPDEWQRVKNCEACKGIVTVGLRCSRRNCNVRLHKTCQSAYFNSRPNKNCPKCETEWDGKNYVGEKVVTSTEDNLREKRRSGASLQRRGAPVEEEEEAEEEEDEDEEE</sequence>
<proteinExistence type="inferred from homology"/>
<keyword evidence="11 15" id="KW-0862">Zinc</keyword>
<keyword evidence="7 15" id="KW-0479">Metal-binding</keyword>
<evidence type="ECO:0000313" key="19">
    <source>
        <dbReference type="Proteomes" id="UP001152300"/>
    </source>
</evidence>
<evidence type="ECO:0000256" key="14">
    <source>
        <dbReference type="ARBA" id="ARBA00023242"/>
    </source>
</evidence>
<keyword evidence="14 15" id="KW-0539">Nucleus</keyword>
<dbReference type="GO" id="GO:0005634">
    <property type="term" value="C:nucleus"/>
    <property type="evidence" value="ECO:0007669"/>
    <property type="project" value="UniProtKB-SubCell"/>
</dbReference>
<dbReference type="Pfam" id="PF07574">
    <property type="entry name" value="SMC_Nse1"/>
    <property type="match status" value="1"/>
</dbReference>
<organism evidence="18 19">
    <name type="scientific">Sclerotinia nivalis</name>
    <dbReference type="NCBI Taxonomy" id="352851"/>
    <lineage>
        <taxon>Eukaryota</taxon>
        <taxon>Fungi</taxon>
        <taxon>Dikarya</taxon>
        <taxon>Ascomycota</taxon>
        <taxon>Pezizomycotina</taxon>
        <taxon>Leotiomycetes</taxon>
        <taxon>Helotiales</taxon>
        <taxon>Sclerotiniaceae</taxon>
        <taxon>Sclerotinia</taxon>
    </lineage>
</organism>
<dbReference type="InterPro" id="IPR011513">
    <property type="entry name" value="Nse1"/>
</dbReference>
<protein>
    <recommendedName>
        <fullName evidence="5 15">Non-structural maintenance of chromosomes element 1 homolog</fullName>
        <ecNumber evidence="4 15">2.3.2.27</ecNumber>
    </recommendedName>
</protein>
<dbReference type="Gene3D" id="1.10.10.10">
    <property type="entry name" value="Winged helix-like DNA-binding domain superfamily/Winged helix DNA-binding domain"/>
    <property type="match status" value="1"/>
</dbReference>
<feature type="compositionally biased region" description="Acidic residues" evidence="16">
    <location>
        <begin position="324"/>
        <end position="340"/>
    </location>
</feature>
<comment type="subcellular location">
    <subcellularLocation>
        <location evidence="2 15">Nucleus</location>
    </subcellularLocation>
</comment>
<evidence type="ECO:0000256" key="6">
    <source>
        <dbReference type="ARBA" id="ARBA00022679"/>
    </source>
</evidence>
<gene>
    <name evidence="18" type="ORF">OCU04_011870</name>
</gene>
<dbReference type="OrthoDB" id="185455at2759"/>
<evidence type="ECO:0000256" key="15">
    <source>
        <dbReference type="RuleBase" id="RU368018"/>
    </source>
</evidence>
<evidence type="ECO:0000256" key="11">
    <source>
        <dbReference type="ARBA" id="ARBA00022833"/>
    </source>
</evidence>
<reference evidence="18" key="1">
    <citation type="submission" date="2022-11" db="EMBL/GenBank/DDBJ databases">
        <title>Genome Resource of Sclerotinia nivalis Strain SnTB1, a Plant Pathogen Isolated from American Ginseng.</title>
        <authorList>
            <person name="Fan S."/>
        </authorList>
    </citation>
    <scope>NUCLEOTIDE SEQUENCE</scope>
    <source>
        <strain evidence="18">SnTB1</strain>
    </source>
</reference>
<dbReference type="PANTHER" id="PTHR20973">
    <property type="entry name" value="NON-SMC ELEMENT 1-RELATED"/>
    <property type="match status" value="1"/>
</dbReference>
<comment type="function">
    <text evidence="15">Acts in a DNA repair pathway for removal of UV-induced DNA damage that is distinct from classical nucleotide excision repair and in repair of ionizing radiation damage. Functions in homologous recombination repair of DNA double strand breaks and in recovery of stalled replication forks.</text>
</comment>
<evidence type="ECO:0000256" key="7">
    <source>
        <dbReference type="ARBA" id="ARBA00022723"/>
    </source>
</evidence>
<dbReference type="EC" id="2.3.2.27" evidence="4 15"/>
<keyword evidence="9 15" id="KW-0863">Zinc-finger</keyword>
<dbReference type="CDD" id="cd16493">
    <property type="entry name" value="RING-CH-C4HC3_NSE1"/>
    <property type="match status" value="1"/>
</dbReference>
<feature type="region of interest" description="Disordered" evidence="16">
    <location>
        <begin position="300"/>
        <end position="340"/>
    </location>
</feature>
<dbReference type="Gene3D" id="3.30.40.10">
    <property type="entry name" value="Zinc/RING finger domain, C3HC4 (zinc finger)"/>
    <property type="match status" value="1"/>
</dbReference>
<name>A0A9X0AA00_9HELO</name>
<comment type="catalytic activity">
    <reaction evidence="1 15">
        <text>S-ubiquitinyl-[E2 ubiquitin-conjugating enzyme]-L-cysteine + [acceptor protein]-L-lysine = [E2 ubiquitin-conjugating enzyme]-L-cysteine + N(6)-ubiquitinyl-[acceptor protein]-L-lysine.</text>
        <dbReference type="EC" id="2.3.2.27"/>
    </reaction>
</comment>
<evidence type="ECO:0000256" key="16">
    <source>
        <dbReference type="SAM" id="MobiDB-lite"/>
    </source>
</evidence>
<comment type="caution">
    <text evidence="18">The sequence shown here is derived from an EMBL/GenBank/DDBJ whole genome shotgun (WGS) entry which is preliminary data.</text>
</comment>
<dbReference type="GO" id="GO:0061630">
    <property type="term" value="F:ubiquitin protein ligase activity"/>
    <property type="evidence" value="ECO:0007669"/>
    <property type="project" value="UniProtKB-EC"/>
</dbReference>
<dbReference type="PANTHER" id="PTHR20973:SF0">
    <property type="entry name" value="NON-STRUCTURAL MAINTENANCE OF CHROMOSOMES ELEMENT 1 HOMOLOG"/>
    <property type="match status" value="1"/>
</dbReference>
<keyword evidence="10 15" id="KW-0833">Ubl conjugation pathway</keyword>
<evidence type="ECO:0000256" key="1">
    <source>
        <dbReference type="ARBA" id="ARBA00000900"/>
    </source>
</evidence>
<evidence type="ECO:0000256" key="4">
    <source>
        <dbReference type="ARBA" id="ARBA00012483"/>
    </source>
</evidence>
<keyword evidence="12 15" id="KW-0233">DNA recombination</keyword>
<dbReference type="InterPro" id="IPR013083">
    <property type="entry name" value="Znf_RING/FYVE/PHD"/>
</dbReference>
<dbReference type="GO" id="GO:0030915">
    <property type="term" value="C:Smc5-Smc6 complex"/>
    <property type="evidence" value="ECO:0007669"/>
    <property type="project" value="UniProtKB-UniRule"/>
</dbReference>
<comment type="similarity">
    <text evidence="3 15">Belongs to the NSE1 family.</text>
</comment>
<comment type="subunit">
    <text evidence="15">Component of the Smc5-Smc6 complex.</text>
</comment>
<keyword evidence="19" id="KW-1185">Reference proteome</keyword>
<dbReference type="GO" id="GO:0008270">
    <property type="term" value="F:zinc ion binding"/>
    <property type="evidence" value="ECO:0007669"/>
    <property type="project" value="UniProtKB-KW"/>
</dbReference>
<dbReference type="Proteomes" id="UP001152300">
    <property type="component" value="Unassembled WGS sequence"/>
</dbReference>
<evidence type="ECO:0000313" key="18">
    <source>
        <dbReference type="EMBL" id="KAJ8058886.1"/>
    </source>
</evidence>
<accession>A0A9X0AA00</accession>
<evidence type="ECO:0000259" key="17">
    <source>
        <dbReference type="Pfam" id="PF08746"/>
    </source>
</evidence>
<evidence type="ECO:0000256" key="9">
    <source>
        <dbReference type="ARBA" id="ARBA00022771"/>
    </source>
</evidence>
<dbReference type="EMBL" id="JAPEIS010000015">
    <property type="protein sequence ID" value="KAJ8058886.1"/>
    <property type="molecule type" value="Genomic_DNA"/>
</dbReference>
<evidence type="ECO:0000256" key="2">
    <source>
        <dbReference type="ARBA" id="ARBA00004123"/>
    </source>
</evidence>
<dbReference type="GO" id="GO:0000724">
    <property type="term" value="P:double-strand break repair via homologous recombination"/>
    <property type="evidence" value="ECO:0007669"/>
    <property type="project" value="TreeGrafter"/>
</dbReference>
<dbReference type="AlphaFoldDB" id="A0A9X0AA00"/>
<dbReference type="Gene3D" id="3.90.1150.220">
    <property type="match status" value="1"/>
</dbReference>
<evidence type="ECO:0000256" key="8">
    <source>
        <dbReference type="ARBA" id="ARBA00022763"/>
    </source>
</evidence>
<keyword evidence="8 15" id="KW-0227">DNA damage</keyword>
<evidence type="ECO:0000256" key="10">
    <source>
        <dbReference type="ARBA" id="ARBA00022786"/>
    </source>
</evidence>
<keyword evidence="6 15" id="KW-0808">Transferase</keyword>
<dbReference type="Pfam" id="PF08746">
    <property type="entry name" value="zf-RING-like"/>
    <property type="match status" value="1"/>
</dbReference>
<evidence type="ECO:0000256" key="12">
    <source>
        <dbReference type="ARBA" id="ARBA00023172"/>
    </source>
</evidence>